<sequence>MNPDTTEVAAGPSALALPLALVAELVGRSAADAGTRPPEVRATGTGRKRRAARRRTAAVRG</sequence>
<name>A0AAU3GTA5_9ACTN</name>
<dbReference type="EMBL" id="CP109535">
    <property type="protein sequence ID" value="WTY96379.1"/>
    <property type="molecule type" value="Genomic_DNA"/>
</dbReference>
<accession>A0AAU3GTA5</accession>
<evidence type="ECO:0000256" key="1">
    <source>
        <dbReference type="SAM" id="MobiDB-lite"/>
    </source>
</evidence>
<reference evidence="2" key="1">
    <citation type="submission" date="2022-10" db="EMBL/GenBank/DDBJ databases">
        <title>The complete genomes of actinobacterial strains from the NBC collection.</title>
        <authorList>
            <person name="Joergensen T.S."/>
            <person name="Alvarez Arevalo M."/>
            <person name="Sterndorff E.B."/>
            <person name="Faurdal D."/>
            <person name="Vuksanovic O."/>
            <person name="Mourched A.-S."/>
            <person name="Charusanti P."/>
            <person name="Shaw S."/>
            <person name="Blin K."/>
            <person name="Weber T."/>
        </authorList>
    </citation>
    <scope>NUCLEOTIDE SEQUENCE</scope>
    <source>
        <strain evidence="2">NBC_01401</strain>
    </source>
</reference>
<proteinExistence type="predicted"/>
<gene>
    <name evidence="2" type="ORF">OG626_16365</name>
</gene>
<dbReference type="AlphaFoldDB" id="A0AAU3GTA5"/>
<protein>
    <submittedName>
        <fullName evidence="2">Uncharacterized protein</fullName>
    </submittedName>
</protein>
<organism evidence="2">
    <name type="scientific">Streptomyces sp. NBC_01401</name>
    <dbReference type="NCBI Taxonomy" id="2903854"/>
    <lineage>
        <taxon>Bacteria</taxon>
        <taxon>Bacillati</taxon>
        <taxon>Actinomycetota</taxon>
        <taxon>Actinomycetes</taxon>
        <taxon>Kitasatosporales</taxon>
        <taxon>Streptomycetaceae</taxon>
        <taxon>Streptomyces</taxon>
    </lineage>
</organism>
<feature type="region of interest" description="Disordered" evidence="1">
    <location>
        <begin position="29"/>
        <end position="61"/>
    </location>
</feature>
<feature type="compositionally biased region" description="Basic residues" evidence="1">
    <location>
        <begin position="46"/>
        <end position="61"/>
    </location>
</feature>
<evidence type="ECO:0000313" key="2">
    <source>
        <dbReference type="EMBL" id="WTY96379.1"/>
    </source>
</evidence>